<gene>
    <name evidence="1" type="ORF">GCM10007147_32660</name>
</gene>
<accession>A0A919CJ85</accession>
<proteinExistence type="predicted"/>
<sequence length="71" mass="8139">MPDPDRRAFYYDYVLADLGEAARIHLEGLMSVDTYKWQSDFARTYAAQGREEGREEALVKSVLSVVNLTRP</sequence>
<evidence type="ECO:0000313" key="1">
    <source>
        <dbReference type="EMBL" id="GHD30694.1"/>
    </source>
</evidence>
<dbReference type="EMBL" id="BMXL01000019">
    <property type="protein sequence ID" value="GHD30694.1"/>
    <property type="molecule type" value="Genomic_DNA"/>
</dbReference>
<evidence type="ECO:0000313" key="2">
    <source>
        <dbReference type="Proteomes" id="UP000654947"/>
    </source>
</evidence>
<comment type="caution">
    <text evidence="1">The sequence shown here is derived from an EMBL/GenBank/DDBJ whole genome shotgun (WGS) entry which is preliminary data.</text>
</comment>
<keyword evidence="2" id="KW-1185">Reference proteome</keyword>
<organism evidence="1 2">
    <name type="scientific">Nocardiopsis kunsanensis</name>
    <dbReference type="NCBI Taxonomy" id="141693"/>
    <lineage>
        <taxon>Bacteria</taxon>
        <taxon>Bacillati</taxon>
        <taxon>Actinomycetota</taxon>
        <taxon>Actinomycetes</taxon>
        <taxon>Streptosporangiales</taxon>
        <taxon>Nocardiopsidaceae</taxon>
        <taxon>Nocardiopsis</taxon>
    </lineage>
</organism>
<reference evidence="1 2" key="1">
    <citation type="journal article" date="2014" name="Int. J. Syst. Evol. Microbiol.">
        <title>Complete genome sequence of Corynebacterium casei LMG S-19264T (=DSM 44701T), isolated from a smear-ripened cheese.</title>
        <authorList>
            <consortium name="US DOE Joint Genome Institute (JGI-PGF)"/>
            <person name="Walter F."/>
            <person name="Albersmeier A."/>
            <person name="Kalinowski J."/>
            <person name="Ruckert C."/>
        </authorList>
    </citation>
    <scope>NUCLEOTIDE SEQUENCE [LARGE SCALE GENOMIC DNA]</scope>
    <source>
        <strain evidence="1 2">KCTC 19473</strain>
    </source>
</reference>
<dbReference type="AlphaFoldDB" id="A0A919CJ85"/>
<protein>
    <submittedName>
        <fullName evidence="1">Uncharacterized protein</fullName>
    </submittedName>
</protein>
<dbReference type="Proteomes" id="UP000654947">
    <property type="component" value="Unassembled WGS sequence"/>
</dbReference>
<name>A0A919CJ85_9ACTN</name>